<dbReference type="GO" id="GO:0032259">
    <property type="term" value="P:methylation"/>
    <property type="evidence" value="ECO:0007669"/>
    <property type="project" value="UniProtKB-KW"/>
</dbReference>
<name>A0ABU6J5K2_9BURK</name>
<evidence type="ECO:0000256" key="2">
    <source>
        <dbReference type="ARBA" id="ARBA00003015"/>
    </source>
</evidence>
<evidence type="ECO:0000313" key="8">
    <source>
        <dbReference type="EMBL" id="MEC4718800.1"/>
    </source>
</evidence>
<protein>
    <recommendedName>
        <fullName evidence="3">tRNA (guanine(46)-N(7))-methyltransferase</fullName>
        <ecNumber evidence="3">2.1.1.33</ecNumber>
    </recommendedName>
</protein>
<dbReference type="InterPro" id="IPR029063">
    <property type="entry name" value="SAM-dependent_MTases_sf"/>
</dbReference>
<dbReference type="EMBL" id="JAWIIV010000004">
    <property type="protein sequence ID" value="MEC4718800.1"/>
    <property type="molecule type" value="Genomic_DNA"/>
</dbReference>
<dbReference type="PANTHER" id="PTHR23417:SF14">
    <property type="entry name" value="PENTACOTRIPEPTIDE-REPEAT REGION OF PRORP DOMAIN-CONTAINING PROTEIN"/>
    <property type="match status" value="1"/>
</dbReference>
<dbReference type="SUPFAM" id="SSF53335">
    <property type="entry name" value="S-adenosyl-L-methionine-dependent methyltransferases"/>
    <property type="match status" value="1"/>
</dbReference>
<evidence type="ECO:0000256" key="5">
    <source>
        <dbReference type="ARBA" id="ARBA00022679"/>
    </source>
</evidence>
<accession>A0ABU6J5K2</accession>
<dbReference type="CDD" id="cd02440">
    <property type="entry name" value="AdoMet_MTases"/>
    <property type="match status" value="1"/>
</dbReference>
<evidence type="ECO:0000256" key="6">
    <source>
        <dbReference type="ARBA" id="ARBA00022691"/>
    </source>
</evidence>
<keyword evidence="9" id="KW-1185">Reference proteome</keyword>
<comment type="caution">
    <text evidence="8">The sequence shown here is derived from an EMBL/GenBank/DDBJ whole genome shotgun (WGS) entry which is preliminary data.</text>
</comment>
<gene>
    <name evidence="8" type="ORF">RY831_06560</name>
</gene>
<dbReference type="PANTHER" id="PTHR23417">
    <property type="entry name" value="3-DEOXY-D-MANNO-OCTULOSONIC-ACID TRANSFERASE/TRNA GUANINE-N 7 - -METHYLTRANSFERASE"/>
    <property type="match status" value="1"/>
</dbReference>
<sequence>MFANSSPISSAQTAIHEQLFTLVDRHARTRFLKPILDYNRQAFDLSLAAWKQAGEAPLIIDAGCGVGLSTLHLAARYSDHFVIGIDQSADRLARMTAWQGEAPSNLIRVRADLVDYWRLMAMTGIRPARHYILYPNPWPKIGHVARRWHGHPVFPTIVTLGGELECRSNWRIYIDEFAAALQRLSGYATACEPFEPQSPITPFEHKYLVSGHRLWRCRASIPGQT</sequence>
<dbReference type="EC" id="2.1.1.33" evidence="3"/>
<dbReference type="Pfam" id="PF02390">
    <property type="entry name" value="Methyltransf_4"/>
    <property type="match status" value="1"/>
</dbReference>
<evidence type="ECO:0000313" key="9">
    <source>
        <dbReference type="Proteomes" id="UP001352263"/>
    </source>
</evidence>
<dbReference type="Gene3D" id="3.40.50.150">
    <property type="entry name" value="Vaccinia Virus protein VP39"/>
    <property type="match status" value="1"/>
</dbReference>
<evidence type="ECO:0000256" key="4">
    <source>
        <dbReference type="ARBA" id="ARBA00022603"/>
    </source>
</evidence>
<keyword evidence="4 8" id="KW-0489">Methyltransferase</keyword>
<dbReference type="RefSeq" id="WP_326505523.1">
    <property type="nucleotide sequence ID" value="NZ_JAWIIV010000004.1"/>
</dbReference>
<dbReference type="GO" id="GO:0008168">
    <property type="term" value="F:methyltransferase activity"/>
    <property type="evidence" value="ECO:0007669"/>
    <property type="project" value="UniProtKB-KW"/>
</dbReference>
<evidence type="ECO:0000256" key="3">
    <source>
        <dbReference type="ARBA" id="ARBA00011977"/>
    </source>
</evidence>
<keyword evidence="5" id="KW-0808">Transferase</keyword>
<reference evidence="8 9" key="1">
    <citation type="submission" date="2023-10" db="EMBL/GenBank/DDBJ databases">
        <title>Noviherbaspirillum sp. CPCC 100848 genome assembly.</title>
        <authorList>
            <person name="Li X.Y."/>
            <person name="Fang X.M."/>
        </authorList>
    </citation>
    <scope>NUCLEOTIDE SEQUENCE [LARGE SCALE GENOMIC DNA]</scope>
    <source>
        <strain evidence="8 9">CPCC 100848</strain>
    </source>
</reference>
<evidence type="ECO:0000256" key="7">
    <source>
        <dbReference type="ARBA" id="ARBA00022694"/>
    </source>
</evidence>
<comment type="function">
    <text evidence="2">Catalyzes the formation of N(7)-methylguanine at position 46 (m7G46) in tRNA.</text>
</comment>
<dbReference type="Proteomes" id="UP001352263">
    <property type="component" value="Unassembled WGS sequence"/>
</dbReference>
<proteinExistence type="predicted"/>
<organism evidence="8 9">
    <name type="scientific">Noviherbaspirillum album</name>
    <dbReference type="NCBI Taxonomy" id="3080276"/>
    <lineage>
        <taxon>Bacteria</taxon>
        <taxon>Pseudomonadati</taxon>
        <taxon>Pseudomonadota</taxon>
        <taxon>Betaproteobacteria</taxon>
        <taxon>Burkholderiales</taxon>
        <taxon>Oxalobacteraceae</taxon>
        <taxon>Noviherbaspirillum</taxon>
    </lineage>
</organism>
<dbReference type="InterPro" id="IPR003358">
    <property type="entry name" value="tRNA_(Gua-N-7)_MeTrfase_Trmb"/>
</dbReference>
<keyword evidence="7" id="KW-0819">tRNA processing</keyword>
<keyword evidence="6" id="KW-0949">S-adenosyl-L-methionine</keyword>
<comment type="catalytic activity">
    <reaction evidence="1">
        <text>guanosine(46) in tRNA + S-adenosyl-L-methionine = N(7)-methylguanosine(46) in tRNA + S-adenosyl-L-homocysteine</text>
        <dbReference type="Rhea" id="RHEA:42708"/>
        <dbReference type="Rhea" id="RHEA-COMP:10188"/>
        <dbReference type="Rhea" id="RHEA-COMP:10189"/>
        <dbReference type="ChEBI" id="CHEBI:57856"/>
        <dbReference type="ChEBI" id="CHEBI:59789"/>
        <dbReference type="ChEBI" id="CHEBI:74269"/>
        <dbReference type="ChEBI" id="CHEBI:74480"/>
        <dbReference type="EC" id="2.1.1.33"/>
    </reaction>
</comment>
<evidence type="ECO:0000256" key="1">
    <source>
        <dbReference type="ARBA" id="ARBA00000142"/>
    </source>
</evidence>
<dbReference type="PROSITE" id="PS51625">
    <property type="entry name" value="SAM_MT_TRMB"/>
    <property type="match status" value="1"/>
</dbReference>